<proteinExistence type="inferred from homology"/>
<dbReference type="Gene3D" id="1.10.405.10">
    <property type="entry name" value="Guanine Nucleotide Dissociation Inhibitor, domain 1"/>
    <property type="match status" value="1"/>
</dbReference>
<evidence type="ECO:0000256" key="3">
    <source>
        <dbReference type="ARBA" id="ARBA00023002"/>
    </source>
</evidence>
<feature type="binding site" evidence="5">
    <location>
        <position position="428"/>
    </location>
    <ligand>
        <name>FAD</name>
        <dbReference type="ChEBI" id="CHEBI:57692"/>
    </ligand>
</feature>
<comment type="caution">
    <text evidence="8">The sequence shown here is derived from an EMBL/GenBank/DDBJ whole genome shotgun (WGS) entry which is preliminary data.</text>
</comment>
<evidence type="ECO:0000256" key="1">
    <source>
        <dbReference type="ARBA" id="ARBA00001974"/>
    </source>
</evidence>
<dbReference type="PRINTS" id="PR00757">
    <property type="entry name" value="AMINEOXDASEF"/>
</dbReference>
<dbReference type="AlphaFoldDB" id="A0AAE0M1P7"/>
<dbReference type="EC" id="1.4.3.-" evidence="6"/>
<keyword evidence="6" id="KW-0285">Flavoprotein</keyword>
<gene>
    <name evidence="8" type="ORF">B0H66DRAFT_604101</name>
</gene>
<sequence length="471" mass="50844">MQIPATPIDVDVVIVGAGLSGLRATVEIHKAGFSCAVLEATNHVGGKTLSVRGSPGVGCGAEGWVDLGAAWINDTTQREMYGLARQFGFELIEQRCVGSRLRQTKDGTVLAHLLGSRKETEDPEVLRLYAMVDRLTKTWLGPDKLPLDMVTFKALVEANCHGQEAMAAANLLTGAFLGVEADEVSALCVIEHVKSCTGLENMASETLNGVQHLRVRQGAQAFASRLADLITQNSLHLSSPVTKITRSADTCVTETATGGMFNSKKVIVSIPTIMYHTITFSPPLPGAKQILGESTINGYQTKVALVFSTPWWREAGLSGAMESTKGPIAFTRENCSEQDKLYSIECFIVGEEGRKWSKPAAEERQTKVWEHFVEVFGGEVGSPAIPRPVRIIEKGWTTVPVMPPGGITSASGQALCAPVGNIHFVGAETADVWRGHMEGAVRSGIRGAREVIPLLRATQRRPWAQYLRSLL</sequence>
<dbReference type="EMBL" id="JAUEDM010000005">
    <property type="protein sequence ID" value="KAK3315785.1"/>
    <property type="molecule type" value="Genomic_DNA"/>
</dbReference>
<dbReference type="PANTHER" id="PTHR43563:SF14">
    <property type="entry name" value="AMINE OXIDASE"/>
    <property type="match status" value="1"/>
</dbReference>
<feature type="binding site" evidence="5">
    <location>
        <position position="241"/>
    </location>
    <ligand>
        <name>substrate</name>
    </ligand>
</feature>
<comment type="cofactor">
    <cofactor evidence="1 6">
        <name>FAD</name>
        <dbReference type="ChEBI" id="CHEBI:57692"/>
    </cofactor>
</comment>
<evidence type="ECO:0000256" key="4">
    <source>
        <dbReference type="ARBA" id="ARBA00048448"/>
    </source>
</evidence>
<reference evidence="8" key="2">
    <citation type="submission" date="2023-06" db="EMBL/GenBank/DDBJ databases">
        <authorList>
            <consortium name="Lawrence Berkeley National Laboratory"/>
            <person name="Haridas S."/>
            <person name="Hensen N."/>
            <person name="Bonometti L."/>
            <person name="Westerberg I."/>
            <person name="Brannstrom I.O."/>
            <person name="Guillou S."/>
            <person name="Cros-Aarteil S."/>
            <person name="Calhoun S."/>
            <person name="Kuo A."/>
            <person name="Mondo S."/>
            <person name="Pangilinan J."/>
            <person name="Riley R."/>
            <person name="Labutti K."/>
            <person name="Andreopoulos B."/>
            <person name="Lipzen A."/>
            <person name="Chen C."/>
            <person name="Yanf M."/>
            <person name="Daum C."/>
            <person name="Ng V."/>
            <person name="Clum A."/>
            <person name="Steindorff A."/>
            <person name="Ohm R."/>
            <person name="Martin F."/>
            <person name="Silar P."/>
            <person name="Natvig D."/>
            <person name="Lalanne C."/>
            <person name="Gautier V."/>
            <person name="Ament-Velasquez S.L."/>
            <person name="Kruys A."/>
            <person name="Hutchinson M.I."/>
            <person name="Powell A.J."/>
            <person name="Barry K."/>
            <person name="Miller A.N."/>
            <person name="Grigoriev I.V."/>
            <person name="Debuchy R."/>
            <person name="Gladieux P."/>
            <person name="Thoren M.H."/>
            <person name="Johannesson H."/>
        </authorList>
    </citation>
    <scope>NUCLEOTIDE SEQUENCE</scope>
    <source>
        <strain evidence="8">CBS 118394</strain>
    </source>
</reference>
<comment type="catalytic activity">
    <reaction evidence="4">
        <text>a secondary aliphatic amine + O2 + H2O = a primary amine + an aldehyde + H2O2</text>
        <dbReference type="Rhea" id="RHEA:26414"/>
        <dbReference type="ChEBI" id="CHEBI:15377"/>
        <dbReference type="ChEBI" id="CHEBI:15379"/>
        <dbReference type="ChEBI" id="CHEBI:16240"/>
        <dbReference type="ChEBI" id="CHEBI:17478"/>
        <dbReference type="ChEBI" id="CHEBI:58855"/>
        <dbReference type="ChEBI" id="CHEBI:65296"/>
        <dbReference type="EC" id="1.4.3.4"/>
    </reaction>
</comment>
<feature type="binding site" evidence="5">
    <location>
        <position position="347"/>
    </location>
    <ligand>
        <name>substrate</name>
    </ligand>
</feature>
<feature type="binding site" evidence="5">
    <location>
        <begin position="39"/>
        <end position="40"/>
    </location>
    <ligand>
        <name>FAD</name>
        <dbReference type="ChEBI" id="CHEBI:57692"/>
    </ligand>
</feature>
<keyword evidence="6" id="KW-0274">FAD</keyword>
<evidence type="ECO:0000313" key="8">
    <source>
        <dbReference type="EMBL" id="KAK3315785.1"/>
    </source>
</evidence>
<dbReference type="Pfam" id="PF01593">
    <property type="entry name" value="Amino_oxidase"/>
    <property type="match status" value="1"/>
</dbReference>
<dbReference type="InterPro" id="IPR001613">
    <property type="entry name" value="Flavin_amine_oxidase"/>
</dbReference>
<feature type="domain" description="Amine oxidase" evidence="7">
    <location>
        <begin position="19"/>
        <end position="452"/>
    </location>
</feature>
<dbReference type="SUPFAM" id="SSF54373">
    <property type="entry name" value="FAD-linked reductases, C-terminal domain"/>
    <property type="match status" value="1"/>
</dbReference>
<evidence type="ECO:0000256" key="6">
    <source>
        <dbReference type="RuleBase" id="RU362067"/>
    </source>
</evidence>
<protein>
    <recommendedName>
        <fullName evidence="6">Amine oxidase</fullName>
        <ecNumber evidence="6">1.4.3.-</ecNumber>
    </recommendedName>
</protein>
<evidence type="ECO:0000313" key="9">
    <source>
        <dbReference type="Proteomes" id="UP001283341"/>
    </source>
</evidence>
<dbReference type="InterPro" id="IPR002937">
    <property type="entry name" value="Amino_oxidase"/>
</dbReference>
<keyword evidence="9" id="KW-1185">Reference proteome</keyword>
<evidence type="ECO:0000259" key="7">
    <source>
        <dbReference type="Pfam" id="PF01593"/>
    </source>
</evidence>
<dbReference type="InterPro" id="IPR050703">
    <property type="entry name" value="Flavin_MAO"/>
</dbReference>
<dbReference type="GO" id="GO:0097621">
    <property type="term" value="F:monoamine oxidase activity"/>
    <property type="evidence" value="ECO:0007669"/>
    <property type="project" value="UniProtKB-EC"/>
</dbReference>
<evidence type="ECO:0000256" key="5">
    <source>
        <dbReference type="PIRSR" id="PIRSR601613-1"/>
    </source>
</evidence>
<feature type="binding site" evidence="5">
    <location>
        <position position="20"/>
    </location>
    <ligand>
        <name>FAD</name>
        <dbReference type="ChEBI" id="CHEBI:57692"/>
    </ligand>
</feature>
<organism evidence="8 9">
    <name type="scientific">Apodospora peruviana</name>
    <dbReference type="NCBI Taxonomy" id="516989"/>
    <lineage>
        <taxon>Eukaryota</taxon>
        <taxon>Fungi</taxon>
        <taxon>Dikarya</taxon>
        <taxon>Ascomycota</taxon>
        <taxon>Pezizomycotina</taxon>
        <taxon>Sordariomycetes</taxon>
        <taxon>Sordariomycetidae</taxon>
        <taxon>Sordariales</taxon>
        <taxon>Lasiosphaeriaceae</taxon>
        <taxon>Apodospora</taxon>
    </lineage>
</organism>
<name>A0AAE0M1P7_9PEZI</name>
<reference evidence="8" key="1">
    <citation type="journal article" date="2023" name="Mol. Phylogenet. Evol.">
        <title>Genome-scale phylogeny and comparative genomics of the fungal order Sordariales.</title>
        <authorList>
            <person name="Hensen N."/>
            <person name="Bonometti L."/>
            <person name="Westerberg I."/>
            <person name="Brannstrom I.O."/>
            <person name="Guillou S."/>
            <person name="Cros-Aarteil S."/>
            <person name="Calhoun S."/>
            <person name="Haridas S."/>
            <person name="Kuo A."/>
            <person name="Mondo S."/>
            <person name="Pangilinan J."/>
            <person name="Riley R."/>
            <person name="LaButti K."/>
            <person name="Andreopoulos B."/>
            <person name="Lipzen A."/>
            <person name="Chen C."/>
            <person name="Yan M."/>
            <person name="Daum C."/>
            <person name="Ng V."/>
            <person name="Clum A."/>
            <person name="Steindorff A."/>
            <person name="Ohm R.A."/>
            <person name="Martin F."/>
            <person name="Silar P."/>
            <person name="Natvig D.O."/>
            <person name="Lalanne C."/>
            <person name="Gautier V."/>
            <person name="Ament-Velasquez S.L."/>
            <person name="Kruys A."/>
            <person name="Hutchinson M.I."/>
            <person name="Powell A.J."/>
            <person name="Barry K."/>
            <person name="Miller A.N."/>
            <person name="Grigoriev I.V."/>
            <person name="Debuchy R."/>
            <person name="Gladieux P."/>
            <person name="Hiltunen Thoren M."/>
            <person name="Johannesson H."/>
        </authorList>
    </citation>
    <scope>NUCLEOTIDE SEQUENCE</scope>
    <source>
        <strain evidence="8">CBS 118394</strain>
    </source>
</reference>
<comment type="similarity">
    <text evidence="2 6">Belongs to the flavin monoamine oxidase family.</text>
</comment>
<dbReference type="Gene3D" id="3.50.50.60">
    <property type="entry name" value="FAD/NAD(P)-binding domain"/>
    <property type="match status" value="1"/>
</dbReference>
<dbReference type="Proteomes" id="UP001283341">
    <property type="component" value="Unassembled WGS sequence"/>
</dbReference>
<dbReference type="Gene3D" id="3.90.660.10">
    <property type="match status" value="1"/>
</dbReference>
<evidence type="ECO:0000256" key="2">
    <source>
        <dbReference type="ARBA" id="ARBA00005995"/>
    </source>
</evidence>
<dbReference type="InterPro" id="IPR036188">
    <property type="entry name" value="FAD/NAD-bd_sf"/>
</dbReference>
<keyword evidence="3 6" id="KW-0560">Oxidoreductase</keyword>
<dbReference type="SUPFAM" id="SSF51905">
    <property type="entry name" value="FAD/NAD(P)-binding domain"/>
    <property type="match status" value="1"/>
</dbReference>
<dbReference type="PANTHER" id="PTHR43563">
    <property type="entry name" value="AMINE OXIDASE"/>
    <property type="match status" value="1"/>
</dbReference>
<accession>A0AAE0M1P7</accession>